<gene>
    <name evidence="5" type="ORF">ACHHYP_09012</name>
</gene>
<evidence type="ECO:0000256" key="1">
    <source>
        <dbReference type="ARBA" id="ARBA00022737"/>
    </source>
</evidence>
<dbReference type="PROSITE" id="PS50088">
    <property type="entry name" value="ANK_REPEAT"/>
    <property type="match status" value="4"/>
</dbReference>
<dbReference type="Proteomes" id="UP000243579">
    <property type="component" value="Unassembled WGS sequence"/>
</dbReference>
<feature type="region of interest" description="Disordered" evidence="4">
    <location>
        <begin position="1"/>
        <end position="23"/>
    </location>
</feature>
<keyword evidence="6" id="KW-1185">Reference proteome</keyword>
<evidence type="ECO:0000313" key="6">
    <source>
        <dbReference type="Proteomes" id="UP000243579"/>
    </source>
</evidence>
<evidence type="ECO:0000256" key="3">
    <source>
        <dbReference type="PROSITE-ProRule" id="PRU00023"/>
    </source>
</evidence>
<dbReference type="PROSITE" id="PS50297">
    <property type="entry name" value="ANK_REP_REGION"/>
    <property type="match status" value="4"/>
</dbReference>
<feature type="repeat" description="ANK" evidence="3">
    <location>
        <begin position="1473"/>
        <end position="1507"/>
    </location>
</feature>
<dbReference type="EMBL" id="JNBR01000089">
    <property type="protein sequence ID" value="OQR98158.1"/>
    <property type="molecule type" value="Genomic_DNA"/>
</dbReference>
<feature type="repeat" description="ANK" evidence="3">
    <location>
        <begin position="935"/>
        <end position="967"/>
    </location>
</feature>
<proteinExistence type="predicted"/>
<dbReference type="InterPro" id="IPR002110">
    <property type="entry name" value="Ankyrin_rpt"/>
</dbReference>
<organism evidence="5 6">
    <name type="scientific">Achlya hypogyna</name>
    <name type="common">Oomycete</name>
    <name type="synonym">Protoachlya hypogyna</name>
    <dbReference type="NCBI Taxonomy" id="1202772"/>
    <lineage>
        <taxon>Eukaryota</taxon>
        <taxon>Sar</taxon>
        <taxon>Stramenopiles</taxon>
        <taxon>Oomycota</taxon>
        <taxon>Saprolegniomycetes</taxon>
        <taxon>Saprolegniales</taxon>
        <taxon>Achlyaceae</taxon>
        <taxon>Achlya</taxon>
    </lineage>
</organism>
<dbReference type="PANTHER" id="PTHR24198">
    <property type="entry name" value="ANKYRIN REPEAT AND PROTEIN KINASE DOMAIN-CONTAINING PROTEIN"/>
    <property type="match status" value="1"/>
</dbReference>
<dbReference type="Pfam" id="PF13637">
    <property type="entry name" value="Ank_4"/>
    <property type="match status" value="1"/>
</dbReference>
<evidence type="ECO:0000256" key="4">
    <source>
        <dbReference type="SAM" id="MobiDB-lite"/>
    </source>
</evidence>
<evidence type="ECO:0000313" key="5">
    <source>
        <dbReference type="EMBL" id="OQR98158.1"/>
    </source>
</evidence>
<dbReference type="PANTHER" id="PTHR24198:SF165">
    <property type="entry name" value="ANKYRIN REPEAT-CONTAINING PROTEIN-RELATED"/>
    <property type="match status" value="1"/>
</dbReference>
<dbReference type="OrthoDB" id="194358at2759"/>
<dbReference type="InterPro" id="IPR016024">
    <property type="entry name" value="ARM-type_fold"/>
</dbReference>
<dbReference type="Gene3D" id="1.25.40.20">
    <property type="entry name" value="Ankyrin repeat-containing domain"/>
    <property type="match status" value="3"/>
</dbReference>
<evidence type="ECO:0008006" key="7">
    <source>
        <dbReference type="Google" id="ProtNLM"/>
    </source>
</evidence>
<feature type="repeat" description="ANK" evidence="3">
    <location>
        <begin position="1094"/>
        <end position="1126"/>
    </location>
</feature>
<feature type="repeat" description="ANK" evidence="3">
    <location>
        <begin position="1441"/>
        <end position="1473"/>
    </location>
</feature>
<keyword evidence="2 3" id="KW-0040">ANK repeat</keyword>
<comment type="caution">
    <text evidence="5">The sequence shown here is derived from an EMBL/GenBank/DDBJ whole genome shotgun (WGS) entry which is preliminary data.</text>
</comment>
<dbReference type="SMART" id="SM00248">
    <property type="entry name" value="ANK"/>
    <property type="match status" value="6"/>
</dbReference>
<keyword evidence="1" id="KW-0677">Repeat</keyword>
<evidence type="ECO:0000256" key="2">
    <source>
        <dbReference type="ARBA" id="ARBA00023043"/>
    </source>
</evidence>
<accession>A0A1V9ZJJ9</accession>
<reference evidence="5 6" key="1">
    <citation type="journal article" date="2014" name="Genome Biol. Evol.">
        <title>The secreted proteins of Achlya hypogyna and Thraustotheca clavata identify the ancestral oomycete secretome and reveal gene acquisitions by horizontal gene transfer.</title>
        <authorList>
            <person name="Misner I."/>
            <person name="Blouin N."/>
            <person name="Leonard G."/>
            <person name="Richards T.A."/>
            <person name="Lane C.E."/>
        </authorList>
    </citation>
    <scope>NUCLEOTIDE SEQUENCE [LARGE SCALE GENOMIC DNA]</scope>
    <source>
        <strain evidence="5 6">ATCC 48635</strain>
    </source>
</reference>
<dbReference type="SUPFAM" id="SSF48403">
    <property type="entry name" value="Ankyrin repeat"/>
    <property type="match status" value="2"/>
</dbReference>
<dbReference type="InterPro" id="IPR036770">
    <property type="entry name" value="Ankyrin_rpt-contain_sf"/>
</dbReference>
<sequence>MTEPTPRAKSKAVDPDAPPPLTKEMKTAWKRTTKLLKLKDVGKKIEGIQYCGTDGRFFREGGCVGALMAFLTRVKQHEVLHHTLLMFVRLLASGDPALQCADNVLFVLEEGRKASTPWTSGEFFLNTLSMALGDDSKIAAVKIYTSLIELCAAAKSDLLGPLLTHGNPIPQLVSALPSPTPDLQYLALQALFTYLKHATDTAAIELFLGVGDGAKVLISFLTHAEGRFHFLTLQLVEFLTRLEDGRGFLNSEGLAAHLTEKLQSWVVALQAADDGDLDATCNCIALAVVVLARVHIVSGFALAEEGAIIAAAEAMAAALATPVLQSPPFVRTALSVLASLGRLVERHDAVHAAVSRRGLLTTLLFFLVVDDRDVAAPPAADSADAHEEGAKGKKAKPVGKEKPKEAVSPPVEELDPVVLEAQTRARAEKAAITRALYRTLRDAADKLLHLCVGDDALFSDDGGMSYDAFQAIFAVADTATQLRAARLAAKVVTNKENGAKFGLLGTTCLLGMLQEQFKLQASPDAPPDALMTNEDVDARTRYSSFVLYIAQALVPLSTHSSDACDACGDDMKSPVTPLVTYVLEHAADGAMALENPLGFSWGLDDPSFPAVERTPIVCKPQVWAAQAVAALARCLTYWISVATPRLEEPPPPVEKKGGKDKKVVVKEVAMTGDRVAQRIATYGFSLLQFLECIVDFDLHPEVLAILRPLPLLPGGRKTLLKQAQDPLVPLDPVPEGVALGHWPFLEPTATTLAPHSRIIQTILHVFHRPDAPLGDVAAALSLLTSCIMDDKAPSDEYDMDLFANAALHQGALPKLIALLDTQRIQKDPVEGLPDALRSLTTYLVSLGKVREASVQLKLRAFLDDEGDGSAAQADAVARTNTIATRYAELLSRPHDFKRFDYVQMAPLLMAIDLSEAKTVDALLVAGVSPQSVDAEGTSCLMAALASGHGAIVTSLLDAGADVNAVNTEGVPVLKFCVFSMGAVQTTEVQELFTAWHQRGDDALRLATALDAIEVPTISDYVVRCLALGSDPNVTSELGTYPLHWVLSKCHLHAQIRGCNLCFRFHSRGLPAFEVLKWVHTLLDYNADFNLCNKLGQTPLHAALLNGHGGAARLLLERGAHPFVTDRFGCYSLHYLCLGRCGDDSLPLLDAILARASQYEVTTGEFRDLRKGKSDAEKRLVELEAVFAAGLASILRPRSLTICPSSPSELLLRPSQSGYYPFHFACGACEPDVGMPPDVLRQTQDCRRTILEHLVATYGVDISTPTSQRANALHFACKADVDGNNADMINFLLQAQTPLNVVHDPMPIDTLTDTIPVGAAVAYRGATAYISSANVVTGTYHVILPSGDRVHSVPRADLVMRDRPAMVLGDSFAFSPLHYAVQHSDNATWQLLHAGSDVRPDGADVPLLALAVAAGRGADVVAYLAPVLQAQLATRVVLTAELAGTALHMAARKGPVDVLRVLLAAGAPVAAKHNGATPLHVACSAAVVDEDTVLHLLAHGAALWEADGAGLTPVQMLLAAHAFDVLAGCVARGYLHREDTSRLDDYVAHHMADDGSWRSAVAGLFPTDTSEASTANQETGADAAPHNVKMELIEDLSVDFVENVAVPEFVIS</sequence>
<name>A0A1V9ZJJ9_ACHHY</name>
<feature type="region of interest" description="Disordered" evidence="4">
    <location>
        <begin position="379"/>
        <end position="411"/>
    </location>
</feature>
<dbReference type="SUPFAM" id="SSF48371">
    <property type="entry name" value="ARM repeat"/>
    <property type="match status" value="1"/>
</dbReference>
<protein>
    <recommendedName>
        <fullName evidence="7">Ankyrin repeat protein</fullName>
    </recommendedName>
</protein>
<dbReference type="STRING" id="1202772.A0A1V9ZJJ9"/>
<dbReference type="Pfam" id="PF12796">
    <property type="entry name" value="Ank_2"/>
    <property type="match status" value="1"/>
</dbReference>
<dbReference type="Pfam" id="PF00023">
    <property type="entry name" value="Ank"/>
    <property type="match status" value="1"/>
</dbReference>